<keyword evidence="1" id="KW-0812">Transmembrane</keyword>
<dbReference type="eggNOG" id="COG5416">
    <property type="taxonomic scope" value="Bacteria"/>
</dbReference>
<dbReference type="OrthoDB" id="7868067at2"/>
<dbReference type="HOGENOM" id="CLU_154612_0_0_5"/>
<protein>
    <submittedName>
        <fullName evidence="2">Uncharacterized protein</fullName>
    </submittedName>
</protein>
<dbReference type="EMBL" id="CP000390">
    <property type="protein sequence ID" value="ABG65041.1"/>
    <property type="molecule type" value="Genomic_DNA"/>
</dbReference>
<evidence type="ECO:0000313" key="2">
    <source>
        <dbReference type="EMBL" id="ABG65041.1"/>
    </source>
</evidence>
<dbReference type="KEGG" id="mes:Meso_3673"/>
<name>Q11C34_CHESB</name>
<evidence type="ECO:0000256" key="1">
    <source>
        <dbReference type="SAM" id="Phobius"/>
    </source>
</evidence>
<gene>
    <name evidence="2" type="ordered locus">Meso_3673</name>
</gene>
<reference evidence="2" key="1">
    <citation type="submission" date="2006-06" db="EMBL/GenBank/DDBJ databases">
        <title>Complete sequence of chromosome of Chelativorans sp. BNC1.</title>
        <authorList>
            <consortium name="US DOE Joint Genome Institute"/>
            <person name="Copeland A."/>
            <person name="Lucas S."/>
            <person name="Lapidus A."/>
            <person name="Barry K."/>
            <person name="Detter J.C."/>
            <person name="Glavina del Rio T."/>
            <person name="Hammon N."/>
            <person name="Israni S."/>
            <person name="Dalin E."/>
            <person name="Tice H."/>
            <person name="Pitluck S."/>
            <person name="Chertkov O."/>
            <person name="Brettin T."/>
            <person name="Bruce D."/>
            <person name="Han C."/>
            <person name="Tapia R."/>
            <person name="Gilna P."/>
            <person name="Schmutz J."/>
            <person name="Larimer F."/>
            <person name="Land M."/>
            <person name="Hauser L."/>
            <person name="Kyrpides N."/>
            <person name="Mikhailova N."/>
            <person name="Richardson P."/>
        </authorList>
    </citation>
    <scope>NUCLEOTIDE SEQUENCE</scope>
    <source>
        <strain evidence="2">BNC1</strain>
    </source>
</reference>
<accession>Q11C34</accession>
<dbReference type="GO" id="GO:0005886">
    <property type="term" value="C:plasma membrane"/>
    <property type="evidence" value="ECO:0007669"/>
    <property type="project" value="InterPro"/>
</dbReference>
<organism evidence="2">
    <name type="scientific">Chelativorans sp. (strain BNC1)</name>
    <dbReference type="NCBI Taxonomy" id="266779"/>
    <lineage>
        <taxon>Bacteria</taxon>
        <taxon>Pseudomonadati</taxon>
        <taxon>Pseudomonadota</taxon>
        <taxon>Alphaproteobacteria</taxon>
        <taxon>Hyphomicrobiales</taxon>
        <taxon>Phyllobacteriaceae</taxon>
        <taxon>Chelativorans</taxon>
    </lineage>
</organism>
<proteinExistence type="predicted"/>
<keyword evidence="1" id="KW-1133">Transmembrane helix</keyword>
<sequence precursor="true">MLNRAVLVLIILPLAIILIALAVANRAVAPFTIDPFNPGNPALTVELPLFVYLFLTLILGMIVGAAITWFRQGRYRKLARERGQEIERLRVRTMPETSPTAIVRTDA</sequence>
<feature type="transmembrane region" description="Helical" evidence="1">
    <location>
        <begin position="50"/>
        <end position="70"/>
    </location>
</feature>
<dbReference type="AlphaFoldDB" id="Q11C34"/>
<dbReference type="STRING" id="266779.Meso_3673"/>
<keyword evidence="1" id="KW-0472">Membrane</keyword>